<evidence type="ECO:0000313" key="1">
    <source>
        <dbReference type="EMBL" id="KHD05484.1"/>
    </source>
</evidence>
<proteinExistence type="predicted"/>
<sequence length="461" mass="53590">MNVHKKLCHLIIGYCFPATLYATTLLNVGLEQLQGRAVALGSGFSLAGNVVKANCFEGNIPIIPPTFDYQYRFIEIEQTQREHVITEPSIEGRYLRDFIRQHAKFEEKQRHIMAYVKVNSYGTRLEEAKLKLNPDILALLTEQNKNKDKNKAEGRIATFMSLCGSHFVRSVGKTSLFLALLSYHEKTEHSDAQFEKKLRQYLQGLTADDNKTLEHEMKSRHLQIQVQAQGLSNWGALTAEYFPTSLQSFKTAMAKAVELMQKEQGGFLNYLELMAWSDFTPFRILMPEFKFREWKNFTANLEFMSQVSSEIDRLQEKYTQAKLCYRKFTYDYLTQTEAHYIAEQFSLPIHLLDCVPKTLAFRNHASPADPKREITLEIFRKNLTLFKLKQIQNRYQRLLQYADDCFSKLENGVRKQPYNQIIDCIDTETLIQNWPSYFAFSFIDSYCPPEPVNLKKVTCSE</sequence>
<reference evidence="1 2" key="1">
    <citation type="journal article" date="2016" name="Front. Microbiol.">
        <title>Single-Cell (Meta-)Genomics of a Dimorphic Candidatus Thiomargarita nelsonii Reveals Genomic Plasticity.</title>
        <authorList>
            <person name="Flood B.E."/>
            <person name="Fliss P."/>
            <person name="Jones D.S."/>
            <person name="Dick G.J."/>
            <person name="Jain S."/>
            <person name="Kaster A.K."/>
            <person name="Winkel M."/>
            <person name="Mussmann M."/>
            <person name="Bailey J."/>
        </authorList>
    </citation>
    <scope>NUCLEOTIDE SEQUENCE [LARGE SCALE GENOMIC DNA]</scope>
    <source>
        <strain evidence="1">Hydrate Ridge</strain>
    </source>
</reference>
<keyword evidence="2" id="KW-1185">Reference proteome</keyword>
<name>A0A0A6P576_9GAMM</name>
<evidence type="ECO:0000313" key="2">
    <source>
        <dbReference type="Proteomes" id="UP000030428"/>
    </source>
</evidence>
<dbReference type="Proteomes" id="UP000030428">
    <property type="component" value="Unassembled WGS sequence"/>
</dbReference>
<dbReference type="EMBL" id="JSZA02000021">
    <property type="protein sequence ID" value="KHD05484.1"/>
    <property type="molecule type" value="Genomic_DNA"/>
</dbReference>
<accession>A0A0A6P576</accession>
<dbReference type="AlphaFoldDB" id="A0A0A6P576"/>
<protein>
    <submittedName>
        <fullName evidence="1">Uncharacterized protein</fullName>
    </submittedName>
</protein>
<organism evidence="1 2">
    <name type="scientific">Candidatus Thiomargarita nelsonii</name>
    <dbReference type="NCBI Taxonomy" id="1003181"/>
    <lineage>
        <taxon>Bacteria</taxon>
        <taxon>Pseudomonadati</taxon>
        <taxon>Pseudomonadota</taxon>
        <taxon>Gammaproteobacteria</taxon>
        <taxon>Thiotrichales</taxon>
        <taxon>Thiotrichaceae</taxon>
        <taxon>Thiomargarita</taxon>
    </lineage>
</organism>
<comment type="caution">
    <text evidence="1">The sequence shown here is derived from an EMBL/GenBank/DDBJ whole genome shotgun (WGS) entry which is preliminary data.</text>
</comment>
<gene>
    <name evidence="1" type="ORF">PN36_07290</name>
</gene>